<comment type="caution">
    <text evidence="1">The sequence shown here is derived from an EMBL/GenBank/DDBJ whole genome shotgun (WGS) entry which is preliminary data.</text>
</comment>
<evidence type="ECO:0000313" key="2">
    <source>
        <dbReference type="Proteomes" id="UP000315112"/>
    </source>
</evidence>
<proteinExistence type="predicted"/>
<dbReference type="AlphaFoldDB" id="A0A562PU75"/>
<protein>
    <submittedName>
        <fullName evidence="1">Uncharacterized protein</fullName>
    </submittedName>
</protein>
<organism evidence="1 2">
    <name type="scientific">Pseudoduganella flava</name>
    <dbReference type="NCBI Taxonomy" id="871742"/>
    <lineage>
        <taxon>Bacteria</taxon>
        <taxon>Pseudomonadati</taxon>
        <taxon>Pseudomonadota</taxon>
        <taxon>Betaproteobacteria</taxon>
        <taxon>Burkholderiales</taxon>
        <taxon>Oxalobacteraceae</taxon>
        <taxon>Telluria group</taxon>
        <taxon>Pseudoduganella</taxon>
    </lineage>
</organism>
<evidence type="ECO:0000313" key="1">
    <source>
        <dbReference type="EMBL" id="TWI47646.1"/>
    </source>
</evidence>
<name>A0A562PU75_9BURK</name>
<reference evidence="1 2" key="1">
    <citation type="journal article" date="2015" name="Stand. Genomic Sci.">
        <title>Genomic Encyclopedia of Bacterial and Archaeal Type Strains, Phase III: the genomes of soil and plant-associated and newly described type strains.</title>
        <authorList>
            <person name="Whitman W.B."/>
            <person name="Woyke T."/>
            <person name="Klenk H.P."/>
            <person name="Zhou Y."/>
            <person name="Lilburn T.G."/>
            <person name="Beck B.J."/>
            <person name="De Vos P."/>
            <person name="Vandamme P."/>
            <person name="Eisen J.A."/>
            <person name="Garrity G."/>
            <person name="Hugenholtz P."/>
            <person name="Kyrpides N.C."/>
        </authorList>
    </citation>
    <scope>NUCLEOTIDE SEQUENCE [LARGE SCALE GENOMIC DNA]</scope>
    <source>
        <strain evidence="1 2">CGMCC 1.10685</strain>
    </source>
</reference>
<accession>A0A562PU75</accession>
<dbReference type="Proteomes" id="UP000315112">
    <property type="component" value="Unassembled WGS sequence"/>
</dbReference>
<gene>
    <name evidence="1" type="ORF">IP92_02706</name>
</gene>
<sequence>MGYNRPMYTLTFKALQEWAARSDAVTAPCMCPGDAAAGWISYPVTLDPAQCTPVGTLVEDPYAEATFAEYHPDGTRYDSVQAPIAPRWYPYNRCQVTRCRDCGRAYLQYTEAGGYFVDRRIRALRAALLVDAPGA</sequence>
<dbReference type="EMBL" id="VLKW01000004">
    <property type="protein sequence ID" value="TWI47646.1"/>
    <property type="molecule type" value="Genomic_DNA"/>
</dbReference>